<proteinExistence type="predicted"/>
<dbReference type="AlphaFoldDB" id="A0A8J3QVK4"/>
<keyword evidence="1" id="KW-0812">Transmembrane</keyword>
<evidence type="ECO:0000313" key="3">
    <source>
        <dbReference type="Proteomes" id="UP000642748"/>
    </source>
</evidence>
<organism evidence="2 3">
    <name type="scientific">Rugosimonospora africana</name>
    <dbReference type="NCBI Taxonomy" id="556532"/>
    <lineage>
        <taxon>Bacteria</taxon>
        <taxon>Bacillati</taxon>
        <taxon>Actinomycetota</taxon>
        <taxon>Actinomycetes</taxon>
        <taxon>Micromonosporales</taxon>
        <taxon>Micromonosporaceae</taxon>
        <taxon>Rugosimonospora</taxon>
    </lineage>
</organism>
<comment type="caution">
    <text evidence="2">The sequence shown here is derived from an EMBL/GenBank/DDBJ whole genome shotgun (WGS) entry which is preliminary data.</text>
</comment>
<keyword evidence="3" id="KW-1185">Reference proteome</keyword>
<accession>A0A8J3QVK4</accession>
<evidence type="ECO:0000256" key="1">
    <source>
        <dbReference type="SAM" id="Phobius"/>
    </source>
</evidence>
<gene>
    <name evidence="2" type="ORF">Raf01_50090</name>
</gene>
<evidence type="ECO:0000313" key="2">
    <source>
        <dbReference type="EMBL" id="GIH16837.1"/>
    </source>
</evidence>
<protein>
    <submittedName>
        <fullName evidence="2">Uncharacterized protein</fullName>
    </submittedName>
</protein>
<name>A0A8J3QVK4_9ACTN</name>
<reference evidence="2" key="1">
    <citation type="submission" date="2021-01" db="EMBL/GenBank/DDBJ databases">
        <title>Whole genome shotgun sequence of Rugosimonospora africana NBRC 104875.</title>
        <authorList>
            <person name="Komaki H."/>
            <person name="Tamura T."/>
        </authorList>
    </citation>
    <scope>NUCLEOTIDE SEQUENCE</scope>
    <source>
        <strain evidence="2">NBRC 104875</strain>
    </source>
</reference>
<feature type="transmembrane region" description="Helical" evidence="1">
    <location>
        <begin position="81"/>
        <end position="100"/>
    </location>
</feature>
<dbReference type="EMBL" id="BONZ01000048">
    <property type="protein sequence ID" value="GIH16837.1"/>
    <property type="molecule type" value="Genomic_DNA"/>
</dbReference>
<sequence>MKGIAMLPVLTAPQRIRFMAANLLGPPTLLPPVGLAGIASSARVRRQASHAAFAQPPYTTAASTVTYGMLPATSRRTAATAAMRGSVLLTGLAILGVFASPAW</sequence>
<dbReference type="Proteomes" id="UP000642748">
    <property type="component" value="Unassembled WGS sequence"/>
</dbReference>
<keyword evidence="1" id="KW-0472">Membrane</keyword>
<keyword evidence="1" id="KW-1133">Transmembrane helix</keyword>